<dbReference type="InterPro" id="IPR001128">
    <property type="entry name" value="Cyt_P450"/>
</dbReference>
<dbReference type="GO" id="GO:0005506">
    <property type="term" value="F:iron ion binding"/>
    <property type="evidence" value="ECO:0007669"/>
    <property type="project" value="InterPro"/>
</dbReference>
<proteinExistence type="inferred from homology"/>
<reference evidence="2" key="1">
    <citation type="submission" date="2025-08" db="UniProtKB">
        <authorList>
            <consortium name="Ensembl"/>
        </authorList>
    </citation>
    <scope>IDENTIFICATION</scope>
</reference>
<evidence type="ECO:0000256" key="1">
    <source>
        <dbReference type="ARBA" id="ARBA00010617"/>
    </source>
</evidence>
<reference evidence="2" key="2">
    <citation type="submission" date="2025-09" db="UniProtKB">
        <authorList>
            <consortium name="Ensembl"/>
        </authorList>
    </citation>
    <scope>IDENTIFICATION</scope>
</reference>
<evidence type="ECO:0000313" key="3">
    <source>
        <dbReference type="Proteomes" id="UP000694428"/>
    </source>
</evidence>
<comment type="similarity">
    <text evidence="1">Belongs to the cytochrome P450 family.</text>
</comment>
<dbReference type="GO" id="GO:0016705">
    <property type="term" value="F:oxidoreductase activity, acting on paired donors, with incorporation or reduction of molecular oxygen"/>
    <property type="evidence" value="ECO:0007669"/>
    <property type="project" value="InterPro"/>
</dbReference>
<dbReference type="GO" id="GO:0020037">
    <property type="term" value="F:heme binding"/>
    <property type="evidence" value="ECO:0007669"/>
    <property type="project" value="InterPro"/>
</dbReference>
<dbReference type="PANTHER" id="PTHR24301">
    <property type="entry name" value="THROMBOXANE-A SYNTHASE"/>
    <property type="match status" value="1"/>
</dbReference>
<name>A0A8C9G6D3_PAVCR</name>
<accession>A0A8C9G6D3</accession>
<dbReference type="Pfam" id="PF00067">
    <property type="entry name" value="p450"/>
    <property type="match status" value="1"/>
</dbReference>
<dbReference type="Ensembl" id="ENSPSTT00000027133.1">
    <property type="protein sequence ID" value="ENSPSTP00000025796.1"/>
    <property type="gene ID" value="ENSPSTG00000018965.1"/>
</dbReference>
<evidence type="ECO:0000313" key="2">
    <source>
        <dbReference type="Ensembl" id="ENSPSTP00000025796.1"/>
    </source>
</evidence>
<dbReference type="Proteomes" id="UP000694428">
    <property type="component" value="Unplaced"/>
</dbReference>
<dbReference type="GO" id="GO:0004497">
    <property type="term" value="F:monooxygenase activity"/>
    <property type="evidence" value="ECO:0007669"/>
    <property type="project" value="InterPro"/>
</dbReference>
<dbReference type="InterPro" id="IPR036396">
    <property type="entry name" value="Cyt_P450_sf"/>
</dbReference>
<dbReference type="GO" id="GO:0004796">
    <property type="term" value="F:thromboxane-A synthase activity"/>
    <property type="evidence" value="ECO:0007669"/>
    <property type="project" value="TreeGrafter"/>
</dbReference>
<protein>
    <submittedName>
        <fullName evidence="2">Uncharacterized protein</fullName>
    </submittedName>
</protein>
<dbReference type="PANTHER" id="PTHR24301:SF2">
    <property type="entry name" value="THROMBOXANE-A SYNTHASE"/>
    <property type="match status" value="1"/>
</dbReference>
<dbReference type="AlphaFoldDB" id="A0A8C9G6D3"/>
<organism evidence="2 3">
    <name type="scientific">Pavo cristatus</name>
    <name type="common">Indian peafowl</name>
    <name type="synonym">Blue peafowl</name>
    <dbReference type="NCBI Taxonomy" id="9049"/>
    <lineage>
        <taxon>Eukaryota</taxon>
        <taxon>Metazoa</taxon>
        <taxon>Chordata</taxon>
        <taxon>Craniata</taxon>
        <taxon>Vertebrata</taxon>
        <taxon>Euteleostomi</taxon>
        <taxon>Archelosauria</taxon>
        <taxon>Archosauria</taxon>
        <taxon>Dinosauria</taxon>
        <taxon>Saurischia</taxon>
        <taxon>Theropoda</taxon>
        <taxon>Coelurosauria</taxon>
        <taxon>Aves</taxon>
        <taxon>Neognathae</taxon>
        <taxon>Galloanserae</taxon>
        <taxon>Galliformes</taxon>
        <taxon>Phasianidae</taxon>
        <taxon>Phasianinae</taxon>
        <taxon>Pavo</taxon>
    </lineage>
</organism>
<keyword evidence="3" id="KW-1185">Reference proteome</keyword>
<sequence length="127" mass="14299">MITISINVSLANQNCCCQYSTSAFSKLSKVGIRHPPPLPFIGNLLFFREGFWENHSKLITEYGPICGYYIGRQMFVVISAPEVIEQILVTDFGNFTNRTVNFLGQEWAAGARDMPVSAVICFLVLWK</sequence>
<dbReference type="Gene3D" id="1.10.630.10">
    <property type="entry name" value="Cytochrome P450"/>
    <property type="match status" value="1"/>
</dbReference>
<dbReference type="SUPFAM" id="SSF48264">
    <property type="entry name" value="Cytochrome P450"/>
    <property type="match status" value="1"/>
</dbReference>